<dbReference type="SUPFAM" id="SSF50978">
    <property type="entry name" value="WD40 repeat-like"/>
    <property type="match status" value="1"/>
</dbReference>
<evidence type="ECO:0000259" key="2">
    <source>
        <dbReference type="PROSITE" id="PS51083"/>
    </source>
</evidence>
<dbReference type="GO" id="GO:0008270">
    <property type="term" value="F:zinc ion binding"/>
    <property type="evidence" value="ECO:0007669"/>
    <property type="project" value="UniProtKB-UniRule"/>
</dbReference>
<evidence type="ECO:0000313" key="4">
    <source>
        <dbReference type="Proteomes" id="UP000053766"/>
    </source>
</evidence>
<dbReference type="InterPro" id="IPR036322">
    <property type="entry name" value="WD40_repeat_dom_sf"/>
</dbReference>
<dbReference type="PANTHER" id="PTHR15555">
    <property type="entry name" value="ZINC FINGER HIT DOMAIN CONTAINING PROTEIN 2 PROTEIN FON -RELATED"/>
    <property type="match status" value="1"/>
</dbReference>
<name>A0A0D8XPA5_DICVI</name>
<organism evidence="3 4">
    <name type="scientific">Dictyocaulus viviparus</name>
    <name type="common">Bovine lungworm</name>
    <dbReference type="NCBI Taxonomy" id="29172"/>
    <lineage>
        <taxon>Eukaryota</taxon>
        <taxon>Metazoa</taxon>
        <taxon>Ecdysozoa</taxon>
        <taxon>Nematoda</taxon>
        <taxon>Chromadorea</taxon>
        <taxon>Rhabditida</taxon>
        <taxon>Rhabditina</taxon>
        <taxon>Rhabditomorpha</taxon>
        <taxon>Strongyloidea</taxon>
        <taxon>Metastrongylidae</taxon>
        <taxon>Dictyocaulus</taxon>
    </lineage>
</organism>
<keyword evidence="1" id="KW-0479">Metal-binding</keyword>
<dbReference type="PROSITE" id="PS51083">
    <property type="entry name" value="ZF_HIT"/>
    <property type="match status" value="1"/>
</dbReference>
<protein>
    <submittedName>
        <fullName evidence="3">HIT zinc finger</fullName>
    </submittedName>
</protein>
<evidence type="ECO:0000256" key="1">
    <source>
        <dbReference type="PROSITE-ProRule" id="PRU00453"/>
    </source>
</evidence>
<dbReference type="OrthoDB" id="5994at2759"/>
<dbReference type="AlphaFoldDB" id="A0A0D8XPA5"/>
<dbReference type="InterPro" id="IPR015943">
    <property type="entry name" value="WD40/YVTN_repeat-like_dom_sf"/>
</dbReference>
<dbReference type="Gene3D" id="2.130.10.10">
    <property type="entry name" value="YVTN repeat-like/Quinoprotein amine dehydrogenase"/>
    <property type="match status" value="2"/>
</dbReference>
<keyword evidence="1" id="KW-0863">Zinc-finger</keyword>
<dbReference type="Pfam" id="PF04438">
    <property type="entry name" value="zf-HIT"/>
    <property type="match status" value="1"/>
</dbReference>
<dbReference type="InterPro" id="IPR039646">
    <property type="entry name" value="ZNHIT2"/>
</dbReference>
<dbReference type="SUPFAM" id="SSF144232">
    <property type="entry name" value="HIT/MYND zinc finger-like"/>
    <property type="match status" value="1"/>
</dbReference>
<proteinExistence type="predicted"/>
<dbReference type="CDD" id="cd23024">
    <property type="entry name" value="zf-HIT_ZNHIT2-3"/>
    <property type="match status" value="1"/>
</dbReference>
<keyword evidence="1" id="KW-0862">Zinc</keyword>
<feature type="domain" description="HIT-type" evidence="2">
    <location>
        <begin position="395"/>
        <end position="429"/>
    </location>
</feature>
<accession>A0A0D8XPA5</accession>
<dbReference type="STRING" id="29172.A0A0D8XPA5"/>
<dbReference type="InterPro" id="IPR007529">
    <property type="entry name" value="Znf_HIT"/>
</dbReference>
<evidence type="ECO:0000313" key="3">
    <source>
        <dbReference type="EMBL" id="KJH46473.1"/>
    </source>
</evidence>
<dbReference type="PANTHER" id="PTHR15555:SF0">
    <property type="entry name" value="ZINC FINGER HIT DOMAIN-CONTAINING PROTEIN 2"/>
    <property type="match status" value="1"/>
</dbReference>
<dbReference type="Gene3D" id="3.30.60.190">
    <property type="match status" value="1"/>
</dbReference>
<dbReference type="EMBL" id="KN716351">
    <property type="protein sequence ID" value="KJH46473.1"/>
    <property type="molecule type" value="Genomic_DNA"/>
</dbReference>
<reference evidence="3 4" key="1">
    <citation type="submission" date="2013-11" db="EMBL/GenBank/DDBJ databases">
        <title>Draft genome of the bovine lungworm Dictyocaulus viviparus.</title>
        <authorList>
            <person name="Mitreva M."/>
        </authorList>
    </citation>
    <scope>NUCLEOTIDE SEQUENCE [LARGE SCALE GENOMIC DNA]</scope>
    <source>
        <strain evidence="3 4">HannoverDv2000</strain>
    </source>
</reference>
<gene>
    <name evidence="3" type="ORF">DICVIV_07468</name>
</gene>
<sequence>MEVDFLSPPSCVSRGVGEAVVVGFMDGIVQYATYDTSRNVFQTRWKFQTKASVRGIAVNHIQSEVLAVTSNKGISCFDIETGKRKRCIKRGHDDKPTSICFPQNAIATKSQHFYTGDETGEIRTWDFQADVPAVCSWREQQAVVIFNFFLFKIYSSIFMDVNALKLDYRSNLLSVSADATLAAYDVRKRRLRMKSEMMHSELVSLCVTDKYVYAGGRDGYLEVFVHGDYGNIIQRIETEFDMGVDDVVELRKGLLMTCSGSSDNLKYISISAFIFLILAQITFVFIRRLMNVMPTTKLGTVGTHGDEDGVDQLVVTMDGNTLVSLSTFGHSIKFWSLAGLLKDIPILRAVDIKKNKKKHKSAVKDRFFDDLVETKSNGDAEEDDQGNFFFWMIRCAFCSLEKREQYKCPRCGVNYCSLRCYRNQKHAECSESFYKDCIKEHLEGQHFERNGHQDTFEERMQKYLDGELDEIPGKSLREVEHHMVTKVHFHLGASTYGYADDECEVLDSDDETECTESSFRKKEDQYLEKVVANTIDDYVLDEDEIDRRLLGLGVGGEVDQLMGVLSEEERATFVRLAEEIHIDTSGLGDSCFRKEEPRNHCVKDK</sequence>
<reference evidence="4" key="2">
    <citation type="journal article" date="2016" name="Sci. Rep.">
        <title>Dictyocaulus viviparus genome, variome and transcriptome elucidate lungworm biology and support future intervention.</title>
        <authorList>
            <person name="McNulty S.N."/>
            <person name="Strube C."/>
            <person name="Rosa B.A."/>
            <person name="Martin J.C."/>
            <person name="Tyagi R."/>
            <person name="Choi Y.J."/>
            <person name="Wang Q."/>
            <person name="Hallsworth Pepin K."/>
            <person name="Zhang X."/>
            <person name="Ozersky P."/>
            <person name="Wilson R.K."/>
            <person name="Sternberg P.W."/>
            <person name="Gasser R.B."/>
            <person name="Mitreva M."/>
        </authorList>
    </citation>
    <scope>NUCLEOTIDE SEQUENCE [LARGE SCALE GENOMIC DNA]</scope>
    <source>
        <strain evidence="4">HannoverDv2000</strain>
    </source>
</reference>
<keyword evidence="4" id="KW-1185">Reference proteome</keyword>
<dbReference type="Proteomes" id="UP000053766">
    <property type="component" value="Unassembled WGS sequence"/>
</dbReference>